<dbReference type="InterPro" id="IPR013083">
    <property type="entry name" value="Znf_RING/FYVE/PHD"/>
</dbReference>
<feature type="compositionally biased region" description="Basic and acidic residues" evidence="1">
    <location>
        <begin position="15"/>
        <end position="60"/>
    </location>
</feature>
<dbReference type="EMBL" id="JABFTP020000165">
    <property type="protein sequence ID" value="KAL3284559.1"/>
    <property type="molecule type" value="Genomic_DNA"/>
</dbReference>
<feature type="non-terminal residue" evidence="2">
    <location>
        <position position="127"/>
    </location>
</feature>
<dbReference type="Gene3D" id="3.30.40.10">
    <property type="entry name" value="Zinc/RING finger domain, C3HC4 (zinc finger)"/>
    <property type="match status" value="1"/>
</dbReference>
<accession>A0ABD2P1H5</accession>
<organism evidence="2 3">
    <name type="scientific">Cryptolaemus montrouzieri</name>
    <dbReference type="NCBI Taxonomy" id="559131"/>
    <lineage>
        <taxon>Eukaryota</taxon>
        <taxon>Metazoa</taxon>
        <taxon>Ecdysozoa</taxon>
        <taxon>Arthropoda</taxon>
        <taxon>Hexapoda</taxon>
        <taxon>Insecta</taxon>
        <taxon>Pterygota</taxon>
        <taxon>Neoptera</taxon>
        <taxon>Endopterygota</taxon>
        <taxon>Coleoptera</taxon>
        <taxon>Polyphaga</taxon>
        <taxon>Cucujiformia</taxon>
        <taxon>Coccinelloidea</taxon>
        <taxon>Coccinellidae</taxon>
        <taxon>Scymninae</taxon>
        <taxon>Scymnini</taxon>
        <taxon>Cryptolaemus</taxon>
    </lineage>
</organism>
<evidence type="ECO:0000256" key="1">
    <source>
        <dbReference type="SAM" id="MobiDB-lite"/>
    </source>
</evidence>
<protein>
    <submittedName>
        <fullName evidence="2">Uncharacterized protein</fullName>
    </submittedName>
</protein>
<comment type="caution">
    <text evidence="2">The sequence shown here is derived from an EMBL/GenBank/DDBJ whole genome shotgun (WGS) entry which is preliminary data.</text>
</comment>
<gene>
    <name evidence="2" type="ORF">HHI36_018716</name>
</gene>
<evidence type="ECO:0000313" key="2">
    <source>
        <dbReference type="EMBL" id="KAL3284559.1"/>
    </source>
</evidence>
<feature type="region of interest" description="Disordered" evidence="1">
    <location>
        <begin position="1"/>
        <end position="73"/>
    </location>
</feature>
<dbReference type="AlphaFoldDB" id="A0ABD2P1H5"/>
<sequence length="127" mass="15339">MNYKGQRITKNLFTRGKDEKQDNGNKSSINEKQKDIPNTHEDKPRDKERNIKEKLIESKRTNKKRDKNMEKNKDNYDTEEWYYHACCKNEKLAMQQCSNYNKWFHEECVGLTISDIEFVSPIIKYLR</sequence>
<dbReference type="Proteomes" id="UP001516400">
    <property type="component" value="Unassembled WGS sequence"/>
</dbReference>
<evidence type="ECO:0000313" key="3">
    <source>
        <dbReference type="Proteomes" id="UP001516400"/>
    </source>
</evidence>
<keyword evidence="3" id="KW-1185">Reference proteome</keyword>
<reference evidence="2 3" key="1">
    <citation type="journal article" date="2021" name="BMC Biol.">
        <title>Horizontally acquired antibacterial genes associated with adaptive radiation of ladybird beetles.</title>
        <authorList>
            <person name="Li H.S."/>
            <person name="Tang X.F."/>
            <person name="Huang Y.H."/>
            <person name="Xu Z.Y."/>
            <person name="Chen M.L."/>
            <person name="Du X.Y."/>
            <person name="Qiu B.Y."/>
            <person name="Chen P.T."/>
            <person name="Zhang W."/>
            <person name="Slipinski A."/>
            <person name="Escalona H.E."/>
            <person name="Waterhouse R.M."/>
            <person name="Zwick A."/>
            <person name="Pang H."/>
        </authorList>
    </citation>
    <scope>NUCLEOTIDE SEQUENCE [LARGE SCALE GENOMIC DNA]</scope>
    <source>
        <strain evidence="2">SYSU2018</strain>
    </source>
</reference>
<dbReference type="SUPFAM" id="SSF57903">
    <property type="entry name" value="FYVE/PHD zinc finger"/>
    <property type="match status" value="1"/>
</dbReference>
<dbReference type="InterPro" id="IPR011011">
    <property type="entry name" value="Znf_FYVE_PHD"/>
</dbReference>
<name>A0ABD2P1H5_9CUCU</name>
<proteinExistence type="predicted"/>